<feature type="region of interest" description="Disordered" evidence="1">
    <location>
        <begin position="41"/>
        <end position="76"/>
    </location>
</feature>
<accession>A0AAW2N658</accession>
<feature type="compositionally biased region" description="Basic and acidic residues" evidence="1">
    <location>
        <begin position="58"/>
        <end position="76"/>
    </location>
</feature>
<dbReference type="EMBL" id="JACGWK010000008">
    <property type="protein sequence ID" value="KAL0339300.1"/>
    <property type="molecule type" value="Genomic_DNA"/>
</dbReference>
<reference evidence="2" key="1">
    <citation type="submission" date="2020-06" db="EMBL/GenBank/DDBJ databases">
        <authorList>
            <person name="Li T."/>
            <person name="Hu X."/>
            <person name="Zhang T."/>
            <person name="Song X."/>
            <person name="Zhang H."/>
            <person name="Dai N."/>
            <person name="Sheng W."/>
            <person name="Hou X."/>
            <person name="Wei L."/>
        </authorList>
    </citation>
    <scope>NUCLEOTIDE SEQUENCE</scope>
    <source>
        <strain evidence="2">G01</strain>
        <tissue evidence="2">Leaf</tissue>
    </source>
</reference>
<evidence type="ECO:0000256" key="1">
    <source>
        <dbReference type="SAM" id="MobiDB-lite"/>
    </source>
</evidence>
<name>A0AAW2N658_9LAMI</name>
<gene>
    <name evidence="2" type="ORF">Sangu_1452100</name>
</gene>
<evidence type="ECO:0000313" key="2">
    <source>
        <dbReference type="EMBL" id="KAL0339300.1"/>
    </source>
</evidence>
<protein>
    <submittedName>
        <fullName evidence="2">Uncharacterized protein</fullName>
    </submittedName>
</protein>
<reference evidence="2" key="2">
    <citation type="journal article" date="2024" name="Plant">
        <title>Genomic evolution and insights into agronomic trait innovations of Sesamum species.</title>
        <authorList>
            <person name="Miao H."/>
            <person name="Wang L."/>
            <person name="Qu L."/>
            <person name="Liu H."/>
            <person name="Sun Y."/>
            <person name="Le M."/>
            <person name="Wang Q."/>
            <person name="Wei S."/>
            <person name="Zheng Y."/>
            <person name="Lin W."/>
            <person name="Duan Y."/>
            <person name="Cao H."/>
            <person name="Xiong S."/>
            <person name="Wang X."/>
            <person name="Wei L."/>
            <person name="Li C."/>
            <person name="Ma Q."/>
            <person name="Ju M."/>
            <person name="Zhao R."/>
            <person name="Li G."/>
            <person name="Mu C."/>
            <person name="Tian Q."/>
            <person name="Mei H."/>
            <person name="Zhang T."/>
            <person name="Gao T."/>
            <person name="Zhang H."/>
        </authorList>
    </citation>
    <scope>NUCLEOTIDE SEQUENCE</scope>
    <source>
        <strain evidence="2">G01</strain>
    </source>
</reference>
<dbReference type="AlphaFoldDB" id="A0AAW2N658"/>
<organism evidence="2">
    <name type="scientific">Sesamum angustifolium</name>
    <dbReference type="NCBI Taxonomy" id="2727405"/>
    <lineage>
        <taxon>Eukaryota</taxon>
        <taxon>Viridiplantae</taxon>
        <taxon>Streptophyta</taxon>
        <taxon>Embryophyta</taxon>
        <taxon>Tracheophyta</taxon>
        <taxon>Spermatophyta</taxon>
        <taxon>Magnoliopsida</taxon>
        <taxon>eudicotyledons</taxon>
        <taxon>Gunneridae</taxon>
        <taxon>Pentapetalae</taxon>
        <taxon>asterids</taxon>
        <taxon>lamiids</taxon>
        <taxon>Lamiales</taxon>
        <taxon>Pedaliaceae</taxon>
        <taxon>Sesamum</taxon>
    </lineage>
</organism>
<sequence length="84" mass="9357">MKVEHHFSQALAQEKFSAAEDKIKILEEQIGNAQAKLDEATRAAREAGKTEGFSTDRLAGKEEGRHEGWEEGVDKGHEQYLAFA</sequence>
<comment type="caution">
    <text evidence="2">The sequence shown here is derived from an EMBL/GenBank/DDBJ whole genome shotgun (WGS) entry which is preliminary data.</text>
</comment>
<proteinExistence type="predicted"/>